<accession>A0A085WPC2</accession>
<keyword evidence="5" id="KW-1185">Reference proteome</keyword>
<sequence length="1146" mass="126015">MGTVYLARDRLAGVVALKRLHRSVEELADEATRSLGAKTQPPEIALGLADEFKVLTSLHHPHVISVLDYGFDDQARPYYTMDLLKGARTITEAGKEQPHEVRVGLLAQVLQALAYMHRWGVIHRDLKPANVLVVDGQVKVLDFGLAIARERLDGQGMVGTPGFVAPELFEGQPASAASDLFSLGMVAYRLFAGPKGLPAGFEESALGQVLRKLSAPDPRERYRSAEEALSALTEATGHQVVIETSATRESFLQGARFVGRERELARFEKVLEQALNGKGSAWLIGGESGVGKSRLLDEVRTLALVRGAVAVRGQGVSGGGSPYQEWRSVLRWLVLLAEPNDFEAGVLRPLVEDIEVLLGRAVPAIVELDPEMAQARLFAVVEDLIRRVPQPTVLIVEDLHWAHGESLLLLARISALAKTLPLLILASYRDDERPDLPSLMPVAEVLRLPRLGEDAIAVLTESMIGASGRSPQIVELLRRETEGNPFFLVEVVRALADESGQLARIGSAPLPAKVFPGGVREIVQRRLAKLPPSARELLQLAAVIGRRVDPKILSVCAPTVRMDAFLSECSSAAVLDFSEGQWRFAHDKLREGVLADLPPRTEQLLHRQAATAIEAAYPESHDSAVALAYHWGKAGDQEKELLSTLRAGEQALAAYACREAIPHLERALVLLAPDGSEVSSLSPEKRARLGHIEALLADAFYQLGLLDKFRTHAERALRHFGWRVPSSSVGWGAGVLGQILQRVSQATVPEAFEVHGAERVKAQAEAGHILLRLTDNYIYTQDMPRLTWAGLRTLNACEPLGPSPTLARGYALMSVVAFSLPPTRRIAETWMRRAQEMAQQVGTPIDVAYVLSRSAASGIGQARWDELEVWGNRSIDTSSSLGDYRLTEETSAILTCANTCRARYRRAIDLANRLEQSARRRGATQTQLWGPVMRVGPMVRLGCSSEAIVTVVSQVPHIEANVEAAEKIVLYGTLGLAWLRQNNLAQARRMATQTLQVLQSIKPATFFLYPGIIAMNEVHLALWEHTAENDPDREQLLKEARDGIQILRMFALILPFARSFAWLCGGSEAWLSGRQAAARHAWERALAEAQQHKMPFEEGFARLELGRHMDVQDPNRRPHLLKARALFSELEMPDETARVQAELDRG</sequence>
<dbReference type="Pfam" id="PF00069">
    <property type="entry name" value="Pkinase"/>
    <property type="match status" value="1"/>
</dbReference>
<dbReference type="InterPro" id="IPR011009">
    <property type="entry name" value="Kinase-like_dom_sf"/>
</dbReference>
<dbReference type="GO" id="GO:0005737">
    <property type="term" value="C:cytoplasm"/>
    <property type="evidence" value="ECO:0007669"/>
    <property type="project" value="TreeGrafter"/>
</dbReference>
<organism evidence="4 5">
    <name type="scientific">Hyalangium minutum</name>
    <dbReference type="NCBI Taxonomy" id="394096"/>
    <lineage>
        <taxon>Bacteria</taxon>
        <taxon>Pseudomonadati</taxon>
        <taxon>Myxococcota</taxon>
        <taxon>Myxococcia</taxon>
        <taxon>Myxococcales</taxon>
        <taxon>Cystobacterineae</taxon>
        <taxon>Archangiaceae</taxon>
        <taxon>Hyalangium</taxon>
    </lineage>
</organism>
<proteinExistence type="predicted"/>
<dbReference type="PROSITE" id="PS00108">
    <property type="entry name" value="PROTEIN_KINASE_ST"/>
    <property type="match status" value="1"/>
</dbReference>
<dbReference type="SUPFAM" id="SSF56112">
    <property type="entry name" value="Protein kinase-like (PK-like)"/>
    <property type="match status" value="1"/>
</dbReference>
<dbReference type="GO" id="GO:0005524">
    <property type="term" value="F:ATP binding"/>
    <property type="evidence" value="ECO:0007669"/>
    <property type="project" value="UniProtKB-KW"/>
</dbReference>
<dbReference type="InterPro" id="IPR000719">
    <property type="entry name" value="Prot_kinase_dom"/>
</dbReference>
<dbReference type="PANTHER" id="PTHR16305:SF28">
    <property type="entry name" value="GUANYLATE CYCLASE DOMAIN-CONTAINING PROTEIN"/>
    <property type="match status" value="1"/>
</dbReference>
<dbReference type="Gene3D" id="3.30.200.20">
    <property type="entry name" value="Phosphorylase Kinase, domain 1"/>
    <property type="match status" value="1"/>
</dbReference>
<keyword evidence="1" id="KW-0547">Nucleotide-binding</keyword>
<dbReference type="SUPFAM" id="SSF52540">
    <property type="entry name" value="P-loop containing nucleoside triphosphate hydrolases"/>
    <property type="match status" value="1"/>
</dbReference>
<evidence type="ECO:0000256" key="2">
    <source>
        <dbReference type="ARBA" id="ARBA00022840"/>
    </source>
</evidence>
<dbReference type="PATRIC" id="fig|394096.3.peg.2611"/>
<dbReference type="Proteomes" id="UP000028725">
    <property type="component" value="Unassembled WGS sequence"/>
</dbReference>
<keyword evidence="2" id="KW-0067">ATP-binding</keyword>
<comment type="caution">
    <text evidence="4">The sequence shown here is derived from an EMBL/GenBank/DDBJ whole genome shotgun (WGS) entry which is preliminary data.</text>
</comment>
<dbReference type="InterPro" id="IPR008271">
    <property type="entry name" value="Ser/Thr_kinase_AS"/>
</dbReference>
<feature type="domain" description="Protein kinase" evidence="3">
    <location>
        <begin position="1"/>
        <end position="252"/>
    </location>
</feature>
<protein>
    <recommendedName>
        <fullName evidence="3">Protein kinase domain-containing protein</fullName>
    </recommendedName>
</protein>
<dbReference type="InterPro" id="IPR027417">
    <property type="entry name" value="P-loop_NTPase"/>
</dbReference>
<evidence type="ECO:0000259" key="3">
    <source>
        <dbReference type="PROSITE" id="PS50011"/>
    </source>
</evidence>
<gene>
    <name evidence="4" type="ORF">DB31_6510</name>
</gene>
<dbReference type="STRING" id="394096.DB31_6510"/>
<dbReference type="AlphaFoldDB" id="A0A085WPC2"/>
<evidence type="ECO:0000313" key="5">
    <source>
        <dbReference type="Proteomes" id="UP000028725"/>
    </source>
</evidence>
<dbReference type="GO" id="GO:0004672">
    <property type="term" value="F:protein kinase activity"/>
    <property type="evidence" value="ECO:0007669"/>
    <property type="project" value="InterPro"/>
</dbReference>
<evidence type="ECO:0000256" key="1">
    <source>
        <dbReference type="ARBA" id="ARBA00022741"/>
    </source>
</evidence>
<dbReference type="PROSITE" id="PS50011">
    <property type="entry name" value="PROTEIN_KINASE_DOM"/>
    <property type="match status" value="1"/>
</dbReference>
<reference evidence="4 5" key="1">
    <citation type="submission" date="2014-04" db="EMBL/GenBank/DDBJ databases">
        <title>Genome assembly of Hyalangium minutum DSM 14724.</title>
        <authorList>
            <person name="Sharma G."/>
            <person name="Subramanian S."/>
        </authorList>
    </citation>
    <scope>NUCLEOTIDE SEQUENCE [LARGE SCALE GENOMIC DNA]</scope>
    <source>
        <strain evidence="4 5">DSM 14724</strain>
    </source>
</reference>
<dbReference type="Gene3D" id="1.10.510.10">
    <property type="entry name" value="Transferase(Phosphotransferase) domain 1"/>
    <property type="match status" value="1"/>
</dbReference>
<dbReference type="EMBL" id="JMCB01000004">
    <property type="protein sequence ID" value="KFE69535.1"/>
    <property type="molecule type" value="Genomic_DNA"/>
</dbReference>
<name>A0A085WPC2_9BACT</name>
<dbReference type="InterPro" id="IPR041664">
    <property type="entry name" value="AAA_16"/>
</dbReference>
<dbReference type="Pfam" id="PF13191">
    <property type="entry name" value="AAA_16"/>
    <property type="match status" value="1"/>
</dbReference>
<dbReference type="GO" id="GO:0004016">
    <property type="term" value="F:adenylate cyclase activity"/>
    <property type="evidence" value="ECO:0007669"/>
    <property type="project" value="TreeGrafter"/>
</dbReference>
<evidence type="ECO:0000313" key="4">
    <source>
        <dbReference type="EMBL" id="KFE69535.1"/>
    </source>
</evidence>
<dbReference type="CDD" id="cd14014">
    <property type="entry name" value="STKc_PknB_like"/>
    <property type="match status" value="1"/>
</dbReference>
<dbReference type="SMART" id="SM00220">
    <property type="entry name" value="S_TKc"/>
    <property type="match status" value="1"/>
</dbReference>
<dbReference type="PANTHER" id="PTHR16305">
    <property type="entry name" value="TESTICULAR SOLUBLE ADENYLYL CYCLASE"/>
    <property type="match status" value="1"/>
</dbReference>